<protein>
    <submittedName>
        <fullName evidence="1">Uncharacterized protein</fullName>
    </submittedName>
</protein>
<dbReference type="AlphaFoldDB" id="A0AAE0B9W6"/>
<comment type="caution">
    <text evidence="1">The sequence shown here is derived from an EMBL/GenBank/DDBJ whole genome shotgun (WGS) entry which is preliminary data.</text>
</comment>
<accession>A0AAE0B9W6</accession>
<reference evidence="1 2" key="1">
    <citation type="journal article" date="2015" name="Genome Biol. Evol.">
        <title>Comparative Genomics of a Bacterivorous Green Alga Reveals Evolutionary Causalities and Consequences of Phago-Mixotrophic Mode of Nutrition.</title>
        <authorList>
            <person name="Burns J.A."/>
            <person name="Paasch A."/>
            <person name="Narechania A."/>
            <person name="Kim E."/>
        </authorList>
    </citation>
    <scope>NUCLEOTIDE SEQUENCE [LARGE SCALE GENOMIC DNA]</scope>
    <source>
        <strain evidence="1 2">PLY_AMNH</strain>
    </source>
</reference>
<dbReference type="Proteomes" id="UP001190700">
    <property type="component" value="Unassembled WGS sequence"/>
</dbReference>
<name>A0AAE0B9W6_9CHLO</name>
<dbReference type="EMBL" id="LGRX02035924">
    <property type="protein sequence ID" value="KAK3232708.1"/>
    <property type="molecule type" value="Genomic_DNA"/>
</dbReference>
<gene>
    <name evidence="1" type="ORF">CYMTET_56949</name>
</gene>
<proteinExistence type="predicted"/>
<sequence>MPHDSPGRKHEGFIGHLFRPVTGEWCGHTMNSMPPAGIVASDGAAASFLWMFYPMILGTVGWESAFPIVLRGAEWSHQVEELRKVLRNARVTWEVVAGYILQEGLAPFHFSRQSQKELIGRDTHVGRGLQSQKELIGRDTPVGRGLHS</sequence>
<evidence type="ECO:0000313" key="2">
    <source>
        <dbReference type="Proteomes" id="UP001190700"/>
    </source>
</evidence>
<keyword evidence="2" id="KW-1185">Reference proteome</keyword>
<organism evidence="1 2">
    <name type="scientific">Cymbomonas tetramitiformis</name>
    <dbReference type="NCBI Taxonomy" id="36881"/>
    <lineage>
        <taxon>Eukaryota</taxon>
        <taxon>Viridiplantae</taxon>
        <taxon>Chlorophyta</taxon>
        <taxon>Pyramimonadophyceae</taxon>
        <taxon>Pyramimonadales</taxon>
        <taxon>Pyramimonadaceae</taxon>
        <taxon>Cymbomonas</taxon>
    </lineage>
</organism>
<evidence type="ECO:0000313" key="1">
    <source>
        <dbReference type="EMBL" id="KAK3232708.1"/>
    </source>
</evidence>